<dbReference type="EMBL" id="BKCJ010001049">
    <property type="protein sequence ID" value="GEU38411.1"/>
    <property type="molecule type" value="Genomic_DNA"/>
</dbReference>
<sequence length="364" mass="41371">MAASTGVDVRHGGATTTVTSLDVRQSNDNINKTSYMPHDLPLLRVHTIGSDEGRMQHNELMDLVTKLSDIVVALETDLKQTKKVYGAAYTKLIMKGRYDQDMEFNLDFNATKEVFTAKKEVSTAEPVSTAGVAVTTASVDVSPVSPTRRVSTADDITMVETLVYIRRSATKDKGKGILTKSEPIQTKIKLQQEKERLGYKAAVRLQEELDKEEIQRMARVYEAAQSFTEEECENIRARLEADKALTQRLQEEERNKYSKVDQAKILVDLINLRKRYFATQKAKANRNKPMTQAQHRTYMSNYIKHMGSHTLKQLRGYSFDKLKTLFETTMRRVNTFVPIESKVDRAVLEFAAESLKRGAKEEFD</sequence>
<proteinExistence type="predicted"/>
<name>A0A6L2JMY1_TANCI</name>
<dbReference type="AlphaFoldDB" id="A0A6L2JMY1"/>
<reference evidence="1" key="1">
    <citation type="journal article" date="2019" name="Sci. Rep.">
        <title>Draft genome of Tanacetum cinerariifolium, the natural source of mosquito coil.</title>
        <authorList>
            <person name="Yamashiro T."/>
            <person name="Shiraishi A."/>
            <person name="Satake H."/>
            <person name="Nakayama K."/>
        </authorList>
    </citation>
    <scope>NUCLEOTIDE SEQUENCE</scope>
</reference>
<organism evidence="1">
    <name type="scientific">Tanacetum cinerariifolium</name>
    <name type="common">Dalmatian daisy</name>
    <name type="synonym">Chrysanthemum cinerariifolium</name>
    <dbReference type="NCBI Taxonomy" id="118510"/>
    <lineage>
        <taxon>Eukaryota</taxon>
        <taxon>Viridiplantae</taxon>
        <taxon>Streptophyta</taxon>
        <taxon>Embryophyta</taxon>
        <taxon>Tracheophyta</taxon>
        <taxon>Spermatophyta</taxon>
        <taxon>Magnoliopsida</taxon>
        <taxon>eudicotyledons</taxon>
        <taxon>Gunneridae</taxon>
        <taxon>Pentapetalae</taxon>
        <taxon>asterids</taxon>
        <taxon>campanulids</taxon>
        <taxon>Asterales</taxon>
        <taxon>Asteraceae</taxon>
        <taxon>Asteroideae</taxon>
        <taxon>Anthemideae</taxon>
        <taxon>Anthemidinae</taxon>
        <taxon>Tanacetum</taxon>
    </lineage>
</organism>
<gene>
    <name evidence="1" type="ORF">Tci_010389</name>
</gene>
<comment type="caution">
    <text evidence="1">The sequence shown here is derived from an EMBL/GenBank/DDBJ whole genome shotgun (WGS) entry which is preliminary data.</text>
</comment>
<protein>
    <submittedName>
        <fullName evidence="1">Uncharacterized protein</fullName>
    </submittedName>
</protein>
<evidence type="ECO:0000313" key="1">
    <source>
        <dbReference type="EMBL" id="GEU38411.1"/>
    </source>
</evidence>
<accession>A0A6L2JMY1</accession>